<keyword evidence="6" id="KW-1185">Reference proteome</keyword>
<feature type="chain" id="PRO_5004787033" evidence="3">
    <location>
        <begin position="24"/>
        <end position="1647"/>
    </location>
</feature>
<dbReference type="EMBL" id="CP007028">
    <property type="protein sequence ID" value="AHE96245.1"/>
    <property type="molecule type" value="Genomic_DNA"/>
</dbReference>
<dbReference type="HOGENOM" id="CLU_001890_0_1_0"/>
<organism evidence="6">
    <name type="scientific">Thermocrinis ruber</name>
    <dbReference type="NCBI Taxonomy" id="75906"/>
    <lineage>
        <taxon>Bacteria</taxon>
        <taxon>Pseudomonadati</taxon>
        <taxon>Aquificota</taxon>
        <taxon>Aquificia</taxon>
        <taxon>Aquificales</taxon>
        <taxon>Aquificaceae</taxon>
        <taxon>Thermocrinis</taxon>
    </lineage>
</organism>
<name>W0DHB2_9AQUI</name>
<keyword evidence="3" id="KW-0732">Signal</keyword>
<dbReference type="RefSeq" id="WP_025306296.1">
    <property type="nucleotide sequence ID" value="NZ_CP007028.1"/>
</dbReference>
<dbReference type="Pfam" id="PF05567">
    <property type="entry name" value="T4P_PilY1"/>
    <property type="match status" value="1"/>
</dbReference>
<evidence type="ECO:0000256" key="2">
    <source>
        <dbReference type="ARBA" id="ARBA00022837"/>
    </source>
</evidence>
<dbReference type="InterPro" id="IPR008707">
    <property type="entry name" value="B-propeller_PilY1"/>
</dbReference>
<sequence>MRRKIFLLIFAILLAFTGQRSYSANMTDYCYVPPTIGTTIPPLVMLVMERDHRLYYEAYNDASDLDGDGKLDVGYKHSIDYYGYFDPYKCYRYDTSRNMFVPVYRTTDKYCRGDAWSGNFLNWLAMSRIDVLKKVLYGGHREIDSESETVLAATYIPQDAHSWGKEVSLIPGERSYIPNIDRLTPLGNPVSGTRHLFCVVSKSDGEVPVIRVLRNRTNRIWEWASKERPVCNNSLGTPEEYYVRVKVCDPSVGLEPNCKRYPAGTYKPIGLLQKYGEYEGGGKWCSKSLKPCNSDSDCNISTDGLCVDRAKMYFGLLTGSYTKNLSGGVLRKNIWSIQDELDPNTGIFSSSVNALGSIIQTLERMKVIGFSYGDYAYGPWQWGDRGFGPCGWLTDRPLNEGECRMWGNPIAEMMYEALRYLAGKGSPTPNFTYSGTLDSGLNLPKPDWGIRRGPSYYQPYQLFSMCAKPFMLVLSDINVNYDSDSLPGSSFGGISGDLTGLDVSTLANTISTNEGISGDYFIGQSGSFYDFICSSKSVSGFANIRGLCPEEPTKQGSYYSAAVAYYGNTRFRDNFSGSKPPNVKTYSVALASPLPDIAINVGGKTVRITPLGKSVSGCLGVYTACFQKCTITRDATGNLRISGCTSNAFCPTNQIVDFYVEEVRYDSSGNLTYARFRINFEDVEQGADHDMDAVVLYEIIPIGSNQIQIKLTSEYAAGCIDQILGFTISGTTEDGTWLVVKDRDIPNSADWDTPSVVAGMPLTWQKTFTVVGGAAGQLKNPLWYAAKWGGFDDQNGNNVPDLPSEWDKDGDGNPDTYFFVVNPLKMEEQLEKAFADILRRASSGATVATLTSRTGISSLIVQPYYYPKYVKPDGTEISWLGFLRSFWIDTMQNLREDTTEPKVLNIAGIVIDKIFQFFFDPNDNQTKVAILQGSDTTTSCVREGTRSINQLIPVFDAGCQLADRNPSTRNILYNKDGTLTSFTTSEASYLSNIWKVCSNNPTVLCTNNGDCSGGGTCQPVNASCIIRYLRGENLSSDPSCPDYVKRTREVNISEFCPGASGTKTWRIGDIINSTPSVVSSEPVNIYHLRYNDATYLQYIRTDAYKNRTSFVFVGANDGMLHAFRVGRLVQTGDPDKPTRVVNAYNTSLSDLVGREEWAFIPRNALPYLVWYGNPSYCRVPTVDYRTAVFDVSIGGPANADKTVSSWRTILIGTMGFGGRSITTSAGTFSSSVFALDLTDWLNGTSAQPTLLWEVRLPDGTLTTSYPALIRLGDPNKNGEWYVVIGSGPINPEGTSFTSQPKLYFIDLRTGNIVRSVNIPATGGVSFAVGDIAVVDVDSDYQDDVIYFGVYGRTNAGKVWGNFYRLSLRSGSSYKSVSALSSSDICTAIDLSTFATAGNTPPVFGAPNFTKDENGKLWVFFGTGRYVMDNSDKAISYDNYLIGFKDENWNSSSSTCPTPYTKAQLTDVTNQSLTITITEVKQICMCDASGCGMRDVVYSAYSSSTPPEPPRGWYYRLTGEAIYSQVLVIGGIVDALTYVPPEDICQLEGSSNLISVYYKTGRPYPRPSVLSPYAVSGTIAVGHSVQLLQKISVGQGIPPIGNPFQALQSSRASQQLEKFAQISTGVVLRLTQQKATTSEEKFLLWIEK</sequence>
<feature type="signal peptide" evidence="3">
    <location>
        <begin position="1"/>
        <end position="23"/>
    </location>
</feature>
<protein>
    <submittedName>
        <fullName evidence="5">Pilus assembly protein PilY</fullName>
    </submittedName>
</protein>
<dbReference type="GO" id="GO:0046872">
    <property type="term" value="F:metal ion binding"/>
    <property type="evidence" value="ECO:0007669"/>
    <property type="project" value="UniProtKB-KW"/>
</dbReference>
<evidence type="ECO:0000259" key="4">
    <source>
        <dbReference type="Pfam" id="PF05567"/>
    </source>
</evidence>
<dbReference type="eggNOG" id="COG3419">
    <property type="taxonomic scope" value="Bacteria"/>
</dbReference>
<dbReference type="Proteomes" id="UP000018914">
    <property type="component" value="Chromosome"/>
</dbReference>
<dbReference type="STRING" id="75906.THERU_05745"/>
<evidence type="ECO:0000256" key="3">
    <source>
        <dbReference type="SAM" id="SignalP"/>
    </source>
</evidence>
<dbReference type="KEGG" id="trd:THERU_05745"/>
<evidence type="ECO:0000313" key="6">
    <source>
        <dbReference type="Proteomes" id="UP000018914"/>
    </source>
</evidence>
<dbReference type="PATRIC" id="fig|75906.3.peg.1119"/>
<keyword evidence="2" id="KW-0106">Calcium</keyword>
<dbReference type="OrthoDB" id="7156875at2"/>
<accession>W0DHB2</accession>
<evidence type="ECO:0000313" key="5">
    <source>
        <dbReference type="EMBL" id="AHE96245.1"/>
    </source>
</evidence>
<keyword evidence="1" id="KW-0479">Metal-binding</keyword>
<gene>
    <name evidence="5" type="ORF">THERU_05745</name>
</gene>
<reference evidence="5 6" key="1">
    <citation type="submission" date="2013-12" db="EMBL/GenBank/DDBJ databases">
        <authorList>
            <consortium name="DOE Joint Genome Institute"/>
            <person name="Eisen J."/>
            <person name="Huntemann M."/>
            <person name="Han J."/>
            <person name="Chen A."/>
            <person name="Kyrpides N."/>
            <person name="Mavromatis K."/>
            <person name="Markowitz V."/>
            <person name="Palaniappan K."/>
            <person name="Ivanova N."/>
            <person name="Schaumberg A."/>
            <person name="Pati A."/>
            <person name="Liolios K."/>
            <person name="Nordberg H.P."/>
            <person name="Cantor M.N."/>
            <person name="Hua S.X."/>
            <person name="Woyke T."/>
        </authorList>
    </citation>
    <scope>NUCLEOTIDE SEQUENCE [LARGE SCALE GENOMIC DNA]</scope>
    <source>
        <strain evidence="5 6">DSM 23557</strain>
    </source>
</reference>
<evidence type="ECO:0000256" key="1">
    <source>
        <dbReference type="ARBA" id="ARBA00022723"/>
    </source>
</evidence>
<feature type="domain" description="PilY1 beta-propeller" evidence="4">
    <location>
        <begin position="1200"/>
        <end position="1464"/>
    </location>
</feature>
<proteinExistence type="predicted"/>